<dbReference type="Gene3D" id="3.90.1720.10">
    <property type="entry name" value="endopeptidase domain like (from Nostoc punctiforme)"/>
    <property type="match status" value="1"/>
</dbReference>
<dbReference type="OrthoDB" id="5522511at2"/>
<protein>
    <submittedName>
        <fullName evidence="1">Cytoplasmic protein</fullName>
    </submittedName>
</protein>
<dbReference type="AlphaFoldDB" id="A0A2N4TUP5"/>
<dbReference type="Proteomes" id="UP000234456">
    <property type="component" value="Unassembled WGS sequence"/>
</dbReference>
<name>A0A2N4TUP5_RALPI</name>
<proteinExistence type="predicted"/>
<reference evidence="1 2" key="1">
    <citation type="submission" date="2017-12" db="EMBL/GenBank/DDBJ databases">
        <title>Draft genome sequence of Ralstonia pickettii 52.</title>
        <authorList>
            <person name="Zheng B."/>
        </authorList>
    </citation>
    <scope>NUCLEOTIDE SEQUENCE [LARGE SCALE GENOMIC DNA]</scope>
    <source>
        <strain evidence="1 2">52</strain>
    </source>
</reference>
<accession>A0A2N4TUP5</accession>
<gene>
    <name evidence="1" type="ORF">C0Q88_01490</name>
</gene>
<dbReference type="EMBL" id="PKQE01000001">
    <property type="protein sequence ID" value="PLC43427.1"/>
    <property type="molecule type" value="Genomic_DNA"/>
</dbReference>
<evidence type="ECO:0000313" key="1">
    <source>
        <dbReference type="EMBL" id="PLC43427.1"/>
    </source>
</evidence>
<comment type="caution">
    <text evidence="1">The sequence shown here is derived from an EMBL/GenBank/DDBJ whole genome shotgun (WGS) entry which is preliminary data.</text>
</comment>
<organism evidence="1 2">
    <name type="scientific">Ralstonia pickettii</name>
    <name type="common">Burkholderia pickettii</name>
    <dbReference type="NCBI Taxonomy" id="329"/>
    <lineage>
        <taxon>Bacteria</taxon>
        <taxon>Pseudomonadati</taxon>
        <taxon>Pseudomonadota</taxon>
        <taxon>Betaproteobacteria</taxon>
        <taxon>Burkholderiales</taxon>
        <taxon>Burkholderiaceae</taxon>
        <taxon>Ralstonia</taxon>
    </lineage>
</organism>
<sequence length="121" mass="13459">MWDSNAAANHVRQHAQSQSTGNCAKYVRKAIEAGGVSVTPTRSAKDYGFPLRQAGFIELDDASSPRRGDVIVIQPIPGHPHGHMAMFDGSSWVSDFVQNNGFYPGQAYRTQKPPYKLYRRH</sequence>
<evidence type="ECO:0000313" key="2">
    <source>
        <dbReference type="Proteomes" id="UP000234456"/>
    </source>
</evidence>